<dbReference type="RefSeq" id="WP_153584530.1">
    <property type="nucleotide sequence ID" value="NZ_WJBU01000006.1"/>
</dbReference>
<sequence length="155" mass="17938">MNIFEALRLSHDTQRALATQILDTQGDSAERVRLFRELKHELAAHAAAEERWFYSPLIDFDETQAQSRHGMAEHHEMDKLVDELNQMEMSSSGWIAHFRKLHHKVFHHLEDEEHAIFQLAGKVLTEKQKTALALSYEEEFAKLRLGEMPTSSAES</sequence>
<dbReference type="PANTHER" id="PTHR35585">
    <property type="entry name" value="HHE DOMAIN PROTEIN (AFU_ORTHOLOGUE AFUA_4G00730)"/>
    <property type="match status" value="1"/>
</dbReference>
<accession>A0A844B1Z8</accession>
<name>A0A844B1Z8_9BURK</name>
<reference evidence="2 3" key="1">
    <citation type="submission" date="2019-11" db="EMBL/GenBank/DDBJ databases">
        <title>Caenimonas koreensis gen. nov., sp. nov., isolated from activated sludge.</title>
        <authorList>
            <person name="Seung H.R."/>
        </authorList>
    </citation>
    <scope>NUCLEOTIDE SEQUENCE [LARGE SCALE GENOMIC DNA]</scope>
    <source>
        <strain evidence="2 3">EMB320</strain>
    </source>
</reference>
<dbReference type="OrthoDB" id="5523420at2"/>
<evidence type="ECO:0000313" key="3">
    <source>
        <dbReference type="Proteomes" id="UP000487350"/>
    </source>
</evidence>
<organism evidence="2 3">
    <name type="scientific">Caenimonas koreensis DSM 17982</name>
    <dbReference type="NCBI Taxonomy" id="1121255"/>
    <lineage>
        <taxon>Bacteria</taxon>
        <taxon>Pseudomonadati</taxon>
        <taxon>Pseudomonadota</taxon>
        <taxon>Betaproteobacteria</taxon>
        <taxon>Burkholderiales</taxon>
        <taxon>Comamonadaceae</taxon>
        <taxon>Caenimonas</taxon>
    </lineage>
</organism>
<protein>
    <submittedName>
        <fullName evidence="2">Hemerythrin domain-containing protein</fullName>
    </submittedName>
</protein>
<dbReference type="Proteomes" id="UP000487350">
    <property type="component" value="Unassembled WGS sequence"/>
</dbReference>
<evidence type="ECO:0000313" key="2">
    <source>
        <dbReference type="EMBL" id="MRD47213.1"/>
    </source>
</evidence>
<proteinExistence type="predicted"/>
<dbReference type="EMBL" id="WJBU01000006">
    <property type="protein sequence ID" value="MRD47213.1"/>
    <property type="molecule type" value="Genomic_DNA"/>
</dbReference>
<dbReference type="InterPro" id="IPR012312">
    <property type="entry name" value="Hemerythrin-like"/>
</dbReference>
<dbReference type="AlphaFoldDB" id="A0A844B1Z8"/>
<evidence type="ECO:0000259" key="1">
    <source>
        <dbReference type="Pfam" id="PF01814"/>
    </source>
</evidence>
<dbReference type="Gene3D" id="1.20.120.520">
    <property type="entry name" value="nmb1532 protein domain like"/>
    <property type="match status" value="1"/>
</dbReference>
<feature type="domain" description="Hemerythrin-like" evidence="1">
    <location>
        <begin position="3"/>
        <end position="120"/>
    </location>
</feature>
<comment type="caution">
    <text evidence="2">The sequence shown here is derived from an EMBL/GenBank/DDBJ whole genome shotgun (WGS) entry which is preliminary data.</text>
</comment>
<dbReference type="PANTHER" id="PTHR35585:SF1">
    <property type="entry name" value="HHE DOMAIN PROTEIN (AFU_ORTHOLOGUE AFUA_4G00730)"/>
    <property type="match status" value="1"/>
</dbReference>
<gene>
    <name evidence="2" type="ORF">GHT07_07975</name>
</gene>
<keyword evidence="3" id="KW-1185">Reference proteome</keyword>
<dbReference type="Pfam" id="PF01814">
    <property type="entry name" value="Hemerythrin"/>
    <property type="match status" value="1"/>
</dbReference>